<dbReference type="Proteomes" id="UP000249065">
    <property type="component" value="Unassembled WGS sequence"/>
</dbReference>
<protein>
    <recommendedName>
        <fullName evidence="3">Transposase</fullName>
    </recommendedName>
</protein>
<dbReference type="EMBL" id="QLIX01000042">
    <property type="protein sequence ID" value="RAI54673.1"/>
    <property type="molecule type" value="Genomic_DNA"/>
</dbReference>
<evidence type="ECO:0000313" key="2">
    <source>
        <dbReference type="Proteomes" id="UP000249065"/>
    </source>
</evidence>
<reference evidence="2" key="1">
    <citation type="submission" date="2018-06" db="EMBL/GenBank/DDBJ databases">
        <authorList>
            <person name="Khan S.A."/>
        </authorList>
    </citation>
    <scope>NUCLEOTIDE SEQUENCE [LARGE SCALE GENOMIC DNA]</scope>
    <source>
        <strain evidence="2">DB-1506</strain>
    </source>
</reference>
<dbReference type="RefSeq" id="WP_111472713.1">
    <property type="nucleotide sequence ID" value="NZ_QLIX01000042.1"/>
</dbReference>
<comment type="caution">
    <text evidence="1">The sequence shown here is derived from an EMBL/GenBank/DDBJ whole genome shotgun (WGS) entry which is preliminary data.</text>
</comment>
<gene>
    <name evidence="1" type="ORF">DOO78_25520</name>
</gene>
<name>A0A327LWV4_9PROT</name>
<dbReference type="OrthoDB" id="8080802at2"/>
<dbReference type="AlphaFoldDB" id="A0A327LWV4"/>
<evidence type="ECO:0000313" key="1">
    <source>
        <dbReference type="EMBL" id="RAI54673.1"/>
    </source>
</evidence>
<keyword evidence="2" id="KW-1185">Reference proteome</keyword>
<accession>A0A327LWV4</accession>
<evidence type="ECO:0008006" key="3">
    <source>
        <dbReference type="Google" id="ProtNLM"/>
    </source>
</evidence>
<proteinExistence type="predicted"/>
<organism evidence="1 2">
    <name type="scientific">Roseicella frigidaeris</name>
    <dbReference type="NCBI Taxonomy" id="2230885"/>
    <lineage>
        <taxon>Bacteria</taxon>
        <taxon>Pseudomonadati</taxon>
        <taxon>Pseudomonadota</taxon>
        <taxon>Alphaproteobacteria</taxon>
        <taxon>Acetobacterales</taxon>
        <taxon>Roseomonadaceae</taxon>
        <taxon>Roseicella</taxon>
    </lineage>
</organism>
<sequence>MQRALLTLQPHTGRRPIRAHEGTVVAPASNRRWVSNGFEIPCWNGEVARVAFAIDTHNREVMA</sequence>